<gene>
    <name evidence="1" type="ORF">SAMN05421743_1231</name>
</gene>
<evidence type="ECO:0000313" key="2">
    <source>
        <dbReference type="Proteomes" id="UP000198584"/>
    </source>
</evidence>
<protein>
    <submittedName>
        <fullName evidence="1">Uncharacterized protein</fullName>
    </submittedName>
</protein>
<evidence type="ECO:0000313" key="1">
    <source>
        <dbReference type="EMBL" id="SEB17069.1"/>
    </source>
</evidence>
<dbReference type="AlphaFoldDB" id="A0A1H4H5M2"/>
<organism evidence="1 2">
    <name type="scientific">Thalassobacillus cyri</name>
    <dbReference type="NCBI Taxonomy" id="571932"/>
    <lineage>
        <taxon>Bacteria</taxon>
        <taxon>Bacillati</taxon>
        <taxon>Bacillota</taxon>
        <taxon>Bacilli</taxon>
        <taxon>Bacillales</taxon>
        <taxon>Bacillaceae</taxon>
        <taxon>Thalassobacillus</taxon>
    </lineage>
</organism>
<dbReference type="Proteomes" id="UP000198584">
    <property type="component" value="Unassembled WGS sequence"/>
</dbReference>
<name>A0A1H4H5M2_9BACI</name>
<reference evidence="1 2" key="1">
    <citation type="submission" date="2016-10" db="EMBL/GenBank/DDBJ databases">
        <authorList>
            <person name="de Groot N.N."/>
        </authorList>
    </citation>
    <scope>NUCLEOTIDE SEQUENCE [LARGE SCALE GENOMIC DNA]</scope>
    <source>
        <strain evidence="1 2">CCM7597</strain>
    </source>
</reference>
<sequence>PRKASDFTDLQPLTTVTETVYLETESSIKGSFNCKINSILYNRGSMMKKVLLTVVLFTILLAGCTSEEEKLVDELKSNVEGKYNVVAFKDDMPSEAFQSLINETFTIEQEEVWEATVNSFEILEEIPTEPYDYGQALNITQLPEFIVFDTEGITYRTNDIRALEAFFVKNFSH</sequence>
<dbReference type="EMBL" id="FNQR01000023">
    <property type="protein sequence ID" value="SEB17069.1"/>
    <property type="molecule type" value="Genomic_DNA"/>
</dbReference>
<proteinExistence type="predicted"/>
<keyword evidence="2" id="KW-1185">Reference proteome</keyword>
<dbReference type="RefSeq" id="WP_218131913.1">
    <property type="nucleotide sequence ID" value="NZ_FNQR01000023.1"/>
</dbReference>
<accession>A0A1H4H5M2</accession>
<feature type="non-terminal residue" evidence="1">
    <location>
        <position position="1"/>
    </location>
</feature>